<dbReference type="EMBL" id="QRHA01000001">
    <property type="protein sequence ID" value="RDV29018.1"/>
    <property type="molecule type" value="Genomic_DNA"/>
</dbReference>
<dbReference type="AlphaFoldDB" id="A0A3D8MFN1"/>
<evidence type="ECO:0000313" key="2">
    <source>
        <dbReference type="Proteomes" id="UP000256561"/>
    </source>
</evidence>
<keyword evidence="2" id="KW-1185">Reference proteome</keyword>
<evidence type="ECO:0000313" key="1">
    <source>
        <dbReference type="EMBL" id="RDV29018.1"/>
    </source>
</evidence>
<dbReference type="InterPro" id="IPR010836">
    <property type="entry name" value="SapC"/>
</dbReference>
<organism evidence="1 2">
    <name type="scientific">Alteromonas aestuariivivens</name>
    <dbReference type="NCBI Taxonomy" id="1938339"/>
    <lineage>
        <taxon>Bacteria</taxon>
        <taxon>Pseudomonadati</taxon>
        <taxon>Pseudomonadota</taxon>
        <taxon>Gammaproteobacteria</taxon>
        <taxon>Alteromonadales</taxon>
        <taxon>Alteromonadaceae</taxon>
        <taxon>Alteromonas/Salinimonas group</taxon>
        <taxon>Alteromonas</taxon>
    </lineage>
</organism>
<protein>
    <recommendedName>
        <fullName evidence="3">Peptidase</fullName>
    </recommendedName>
</protein>
<evidence type="ECO:0008006" key="3">
    <source>
        <dbReference type="Google" id="ProtNLM"/>
    </source>
</evidence>
<name>A0A3D8MFN1_9ALTE</name>
<reference evidence="2" key="1">
    <citation type="submission" date="2018-08" db="EMBL/GenBank/DDBJ databases">
        <authorList>
            <person name="Zhang J."/>
            <person name="Du Z.-J."/>
        </authorList>
    </citation>
    <scope>NUCLEOTIDE SEQUENCE [LARGE SCALE GENOMIC DNA]</scope>
    <source>
        <strain evidence="2">KCTC 52655</strain>
    </source>
</reference>
<dbReference type="OrthoDB" id="9806524at2"/>
<comment type="caution">
    <text evidence="1">The sequence shown here is derived from an EMBL/GenBank/DDBJ whole genome shotgun (WGS) entry which is preliminary data.</text>
</comment>
<accession>A0A3D8MFN1</accession>
<dbReference type="Pfam" id="PF07277">
    <property type="entry name" value="SapC"/>
    <property type="match status" value="1"/>
</dbReference>
<sequence length="245" mass="26282">MSDNSTLTPLNSEQHRNLGLLEDKSYAHSAHSGAVAIAFSELASLSGCMPIVALKGTDNLPPALSALLGFGPAQNLFHHSGQWMGHAVPLTIQSYPFHFTTRQQHTLLLIDENAGCINSAGAPLFGSDGSAMPMLKGYQEKIAQLSGGLKMSAAFIAELQKLDLLSPISVTCTGADGETHTLEGLLSINEPRFQQLPAETLVSLHESGMLMGIYAMMLSLRQFNRLVQLSQNTASPVKKISIRKN</sequence>
<proteinExistence type="predicted"/>
<dbReference type="Proteomes" id="UP000256561">
    <property type="component" value="Unassembled WGS sequence"/>
</dbReference>
<gene>
    <name evidence="1" type="ORF">DXV75_00695</name>
</gene>
<dbReference type="RefSeq" id="WP_115591309.1">
    <property type="nucleotide sequence ID" value="NZ_QRHA01000001.1"/>
</dbReference>